<feature type="compositionally biased region" description="Basic and acidic residues" evidence="8">
    <location>
        <begin position="1"/>
        <end position="17"/>
    </location>
</feature>
<feature type="region of interest" description="Disordered" evidence="8">
    <location>
        <begin position="1"/>
        <end position="33"/>
    </location>
</feature>
<organism evidence="11 12">
    <name type="scientific">Streptodolium elevatio</name>
    <dbReference type="NCBI Taxonomy" id="3157996"/>
    <lineage>
        <taxon>Bacteria</taxon>
        <taxon>Bacillati</taxon>
        <taxon>Actinomycetota</taxon>
        <taxon>Actinomycetes</taxon>
        <taxon>Kitasatosporales</taxon>
        <taxon>Streptomycetaceae</taxon>
        <taxon>Streptodolium</taxon>
    </lineage>
</organism>
<evidence type="ECO:0000259" key="10">
    <source>
        <dbReference type="Pfam" id="PF13231"/>
    </source>
</evidence>
<dbReference type="InterPro" id="IPR038731">
    <property type="entry name" value="RgtA/B/C-like"/>
</dbReference>
<dbReference type="RefSeq" id="WP_358351546.1">
    <property type="nucleotide sequence ID" value="NZ_JBEZFP010000017.1"/>
</dbReference>
<keyword evidence="7 9" id="KW-0472">Membrane</keyword>
<keyword evidence="3" id="KW-0328">Glycosyltransferase</keyword>
<comment type="subcellular location">
    <subcellularLocation>
        <location evidence="1">Cell membrane</location>
        <topology evidence="1">Multi-pass membrane protein</topology>
    </subcellularLocation>
</comment>
<evidence type="ECO:0000256" key="3">
    <source>
        <dbReference type="ARBA" id="ARBA00022676"/>
    </source>
</evidence>
<keyword evidence="6 9" id="KW-1133">Transmembrane helix</keyword>
<feature type="transmembrane region" description="Helical" evidence="9">
    <location>
        <begin position="231"/>
        <end position="250"/>
    </location>
</feature>
<evidence type="ECO:0000256" key="4">
    <source>
        <dbReference type="ARBA" id="ARBA00022679"/>
    </source>
</evidence>
<evidence type="ECO:0000313" key="11">
    <source>
        <dbReference type="EMBL" id="MEU8133669.1"/>
    </source>
</evidence>
<evidence type="ECO:0000256" key="5">
    <source>
        <dbReference type="ARBA" id="ARBA00022692"/>
    </source>
</evidence>
<feature type="transmembrane region" description="Helical" evidence="9">
    <location>
        <begin position="50"/>
        <end position="70"/>
    </location>
</feature>
<feature type="transmembrane region" description="Helical" evidence="9">
    <location>
        <begin position="115"/>
        <end position="133"/>
    </location>
</feature>
<feature type="domain" description="Glycosyltransferase RgtA/B/C/D-like" evidence="10">
    <location>
        <begin position="90"/>
        <end position="250"/>
    </location>
</feature>
<keyword evidence="2" id="KW-1003">Cell membrane</keyword>
<evidence type="ECO:0000313" key="12">
    <source>
        <dbReference type="Proteomes" id="UP001551482"/>
    </source>
</evidence>
<dbReference type="PANTHER" id="PTHR33908:SF11">
    <property type="entry name" value="MEMBRANE PROTEIN"/>
    <property type="match status" value="1"/>
</dbReference>
<dbReference type="EMBL" id="JBEZFP010000017">
    <property type="protein sequence ID" value="MEU8133669.1"/>
    <property type="molecule type" value="Genomic_DNA"/>
</dbReference>
<evidence type="ECO:0000256" key="8">
    <source>
        <dbReference type="SAM" id="MobiDB-lite"/>
    </source>
</evidence>
<accession>A0ABV3DFC5</accession>
<name>A0ABV3DFC5_9ACTN</name>
<dbReference type="Pfam" id="PF13231">
    <property type="entry name" value="PMT_2"/>
    <property type="match status" value="1"/>
</dbReference>
<proteinExistence type="predicted"/>
<feature type="transmembrane region" description="Helical" evidence="9">
    <location>
        <begin position="139"/>
        <end position="157"/>
    </location>
</feature>
<sequence>MSSDQTKRTGPDPETRPEAPASTAAPTAPATPTSATARIPDLPAFAVKPVAVVAVVFAAVQAAFSGRYGFHRDELYFMAAGDHLAWGYVDQPPLTPLLARASTELFGDSPTGLRVVALLAAVAAVFVVALTARELGGTPRVQVLAALCATVSAYVLASGHMVSTSTFDLLCWLVITWIALRLLRTGDGRWWPAMGVAVGIGLFNKHLVAMLAGALLVAVLAVGPRRVLRSWWLLVGAAIVVALALPNVLWQIDHDWPTLDVAEGIREEDGGENRAMFVPQQIIMLSPFLVPVWAAGLVALFRDPALRWARAVAIAYPLVCLAVLATGGKSYYALPLLLVMTAAGCAPVVRWMRDGWRTGRARLVIAGLAVSAVVNAVVTLPVLPADSLDVPNAMNKEQGEQVGWPELADAVALGWRQVPADQQARAVVFAGNYGEAGALVRYGPERGLPEPYSGHMAFADWGPPPDSANGPVLLVRIDDAEGQDRFFTGCRLVGRVDNGKDVDNEEQDAQVQLCTGTTAPWSVMWPDMRRGY</sequence>
<evidence type="ECO:0000256" key="7">
    <source>
        <dbReference type="ARBA" id="ARBA00023136"/>
    </source>
</evidence>
<protein>
    <submittedName>
        <fullName evidence="11">Glycosyltransferase family 39 protein</fullName>
    </submittedName>
</protein>
<evidence type="ECO:0000256" key="2">
    <source>
        <dbReference type="ARBA" id="ARBA00022475"/>
    </source>
</evidence>
<dbReference type="InterPro" id="IPR050297">
    <property type="entry name" value="LipidA_mod_glycosyltrf_83"/>
</dbReference>
<evidence type="ECO:0000256" key="9">
    <source>
        <dbReference type="SAM" id="Phobius"/>
    </source>
</evidence>
<feature type="transmembrane region" description="Helical" evidence="9">
    <location>
        <begin position="206"/>
        <end position="224"/>
    </location>
</feature>
<reference evidence="11 12" key="1">
    <citation type="submission" date="2024-06" db="EMBL/GenBank/DDBJ databases">
        <title>The Natural Products Discovery Center: Release of the First 8490 Sequenced Strains for Exploring Actinobacteria Biosynthetic Diversity.</title>
        <authorList>
            <person name="Kalkreuter E."/>
            <person name="Kautsar S.A."/>
            <person name="Yang D."/>
            <person name="Bader C.D."/>
            <person name="Teijaro C.N."/>
            <person name="Fluegel L."/>
            <person name="Davis C.M."/>
            <person name="Simpson J.R."/>
            <person name="Lauterbach L."/>
            <person name="Steele A.D."/>
            <person name="Gui C."/>
            <person name="Meng S."/>
            <person name="Li G."/>
            <person name="Viehrig K."/>
            <person name="Ye F."/>
            <person name="Su P."/>
            <person name="Kiefer A.F."/>
            <person name="Nichols A."/>
            <person name="Cepeda A.J."/>
            <person name="Yan W."/>
            <person name="Fan B."/>
            <person name="Jiang Y."/>
            <person name="Adhikari A."/>
            <person name="Zheng C.-J."/>
            <person name="Schuster L."/>
            <person name="Cowan T.M."/>
            <person name="Smanski M.J."/>
            <person name="Chevrette M.G."/>
            <person name="De Carvalho L.P.S."/>
            <person name="Shen B."/>
        </authorList>
    </citation>
    <scope>NUCLEOTIDE SEQUENCE [LARGE SCALE GENOMIC DNA]</scope>
    <source>
        <strain evidence="11 12">NPDC048946</strain>
    </source>
</reference>
<feature type="transmembrane region" description="Helical" evidence="9">
    <location>
        <begin position="282"/>
        <end position="301"/>
    </location>
</feature>
<feature type="transmembrane region" description="Helical" evidence="9">
    <location>
        <begin position="363"/>
        <end position="383"/>
    </location>
</feature>
<keyword evidence="4" id="KW-0808">Transferase</keyword>
<keyword evidence="12" id="KW-1185">Reference proteome</keyword>
<gene>
    <name evidence="11" type="ORF">AB0C36_09190</name>
</gene>
<feature type="compositionally biased region" description="Low complexity" evidence="8">
    <location>
        <begin position="18"/>
        <end position="33"/>
    </location>
</feature>
<keyword evidence="5 9" id="KW-0812">Transmembrane</keyword>
<evidence type="ECO:0000256" key="1">
    <source>
        <dbReference type="ARBA" id="ARBA00004651"/>
    </source>
</evidence>
<feature type="transmembrane region" description="Helical" evidence="9">
    <location>
        <begin position="331"/>
        <end position="351"/>
    </location>
</feature>
<evidence type="ECO:0000256" key="6">
    <source>
        <dbReference type="ARBA" id="ARBA00022989"/>
    </source>
</evidence>
<feature type="transmembrane region" description="Helical" evidence="9">
    <location>
        <begin position="308"/>
        <end position="325"/>
    </location>
</feature>
<dbReference type="Proteomes" id="UP001551482">
    <property type="component" value="Unassembled WGS sequence"/>
</dbReference>
<dbReference type="PANTHER" id="PTHR33908">
    <property type="entry name" value="MANNOSYLTRANSFERASE YKCB-RELATED"/>
    <property type="match status" value="1"/>
</dbReference>
<comment type="caution">
    <text evidence="11">The sequence shown here is derived from an EMBL/GenBank/DDBJ whole genome shotgun (WGS) entry which is preliminary data.</text>
</comment>